<evidence type="ECO:0000313" key="1">
    <source>
        <dbReference type="EMBL" id="MBF4984188.1"/>
    </source>
</evidence>
<name>A0ABS0A5W0_9FLAO</name>
<feature type="non-terminal residue" evidence="1">
    <location>
        <position position="1"/>
    </location>
</feature>
<dbReference type="Proteomes" id="UP001194729">
    <property type="component" value="Unassembled WGS sequence"/>
</dbReference>
<comment type="caution">
    <text evidence="1">The sequence shown here is derived from an EMBL/GenBank/DDBJ whole genome shotgun (WGS) entry which is preliminary data.</text>
</comment>
<keyword evidence="2" id="KW-1185">Reference proteome</keyword>
<organism evidence="1 2">
    <name type="scientific">Nonlabens mediterrranea</name>
    <dbReference type="NCBI Taxonomy" id="1419947"/>
    <lineage>
        <taxon>Bacteria</taxon>
        <taxon>Pseudomonadati</taxon>
        <taxon>Bacteroidota</taxon>
        <taxon>Flavobacteriia</taxon>
        <taxon>Flavobacteriales</taxon>
        <taxon>Flavobacteriaceae</taxon>
        <taxon>Nonlabens</taxon>
    </lineage>
</organism>
<protein>
    <submittedName>
        <fullName evidence="1">Type 1 periplasmic binding fold superfamily protein</fullName>
    </submittedName>
</protein>
<reference evidence="1 2" key="1">
    <citation type="submission" date="2020-11" db="EMBL/GenBank/DDBJ databases">
        <title>P. mediterranea TC4 genome.</title>
        <authorList>
            <person name="Molmeret M."/>
        </authorList>
    </citation>
    <scope>NUCLEOTIDE SEQUENCE [LARGE SCALE GENOMIC DNA]</scope>
    <source>
        <strain evidence="1 2">TC4</strain>
    </source>
</reference>
<accession>A0ABS0A5W0</accession>
<proteinExistence type="predicted"/>
<dbReference type="EMBL" id="JADKYU010000388">
    <property type="protein sequence ID" value="MBF4984188.1"/>
    <property type="molecule type" value="Genomic_DNA"/>
</dbReference>
<sequence length="63" mass="6509">IAKVDTDANGNPLGLDTTFTTGAAGTGTLTIVLRHEPLKPNDGTLLNAGGETDVQVEFDLDVQ</sequence>
<gene>
    <name evidence="1" type="ORF">FNJ87_07555</name>
</gene>
<evidence type="ECO:0000313" key="2">
    <source>
        <dbReference type="Proteomes" id="UP001194729"/>
    </source>
</evidence>